<keyword evidence="1" id="KW-0812">Transmembrane</keyword>
<evidence type="ECO:0000256" key="1">
    <source>
        <dbReference type="SAM" id="Phobius"/>
    </source>
</evidence>
<evidence type="ECO:0000313" key="2">
    <source>
        <dbReference type="EMBL" id="RCS49221.1"/>
    </source>
</evidence>
<comment type="caution">
    <text evidence="2">The sequence shown here is derived from an EMBL/GenBank/DDBJ whole genome shotgun (WGS) entry which is preliminary data.</text>
</comment>
<sequence length="228" mass="25247">MESSFHIREGSLNNNQPFALYRLFLPVMIAVWIGLIGIGFITLLAYQNTSGQATDSQLAWPNSTYIHRDSKRCNLLLFLHPRCTCSLATLKELARLQTHCQDKLAIQIVLFQPSHADHDWLDSQTVDLANQIPKTYTIIDKDGVEATRFGATTSGQVILFAPNGKRVFSGGITPSRAHEGDNLGSQAIEAYVCRGDLSVDQTKVFGCPLLGPGERSYPEPRTLNDRAE</sequence>
<dbReference type="OrthoDB" id="1495450at2"/>
<reference evidence="2 3" key="1">
    <citation type="submission" date="2018-07" db="EMBL/GenBank/DDBJ databases">
        <title>Comparative genomes isolates from brazilian mangrove.</title>
        <authorList>
            <person name="De Araujo J.E."/>
            <person name="Taketani R.G."/>
            <person name="Silva M.C.P."/>
            <person name="Lourenco M.V."/>
            <person name="Oliveira V.M."/>
            <person name="Andreote F.D."/>
        </authorList>
    </citation>
    <scope>NUCLEOTIDE SEQUENCE [LARGE SCALE GENOMIC DNA]</scope>
    <source>
        <strain evidence="2 3">HEX PRIS-MGV</strain>
    </source>
</reference>
<dbReference type="InterPro" id="IPR036249">
    <property type="entry name" value="Thioredoxin-like_sf"/>
</dbReference>
<name>A0A368KQY4_9BACT</name>
<dbReference type="Gene3D" id="3.40.30.10">
    <property type="entry name" value="Glutaredoxin"/>
    <property type="match status" value="1"/>
</dbReference>
<accession>A0A368KQY4</accession>
<protein>
    <recommendedName>
        <fullName evidence="4">RedB protein</fullName>
    </recommendedName>
</protein>
<dbReference type="EMBL" id="QPEX01000024">
    <property type="protein sequence ID" value="RCS49221.1"/>
    <property type="molecule type" value="Genomic_DNA"/>
</dbReference>
<keyword evidence="1" id="KW-0472">Membrane</keyword>
<evidence type="ECO:0008006" key="4">
    <source>
        <dbReference type="Google" id="ProtNLM"/>
    </source>
</evidence>
<dbReference type="AlphaFoldDB" id="A0A368KQY4"/>
<dbReference type="SUPFAM" id="SSF52833">
    <property type="entry name" value="Thioredoxin-like"/>
    <property type="match status" value="1"/>
</dbReference>
<organism evidence="2 3">
    <name type="scientific">Bremerella cremea</name>
    <dbReference type="NCBI Taxonomy" id="1031537"/>
    <lineage>
        <taxon>Bacteria</taxon>
        <taxon>Pseudomonadati</taxon>
        <taxon>Planctomycetota</taxon>
        <taxon>Planctomycetia</taxon>
        <taxon>Pirellulales</taxon>
        <taxon>Pirellulaceae</taxon>
        <taxon>Bremerella</taxon>
    </lineage>
</organism>
<dbReference type="Proteomes" id="UP000253562">
    <property type="component" value="Unassembled WGS sequence"/>
</dbReference>
<gene>
    <name evidence="2" type="ORF">DTL42_11835</name>
</gene>
<dbReference type="RefSeq" id="WP_114368938.1">
    <property type="nucleotide sequence ID" value="NZ_QPEX01000024.1"/>
</dbReference>
<proteinExistence type="predicted"/>
<keyword evidence="1" id="KW-1133">Transmembrane helix</keyword>
<feature type="transmembrane region" description="Helical" evidence="1">
    <location>
        <begin position="20"/>
        <end position="46"/>
    </location>
</feature>
<evidence type="ECO:0000313" key="3">
    <source>
        <dbReference type="Proteomes" id="UP000253562"/>
    </source>
</evidence>